<keyword evidence="4" id="KW-0863">Zinc-finger</keyword>
<evidence type="ECO:0000313" key="12">
    <source>
        <dbReference type="EMBL" id="KCV70741.1"/>
    </source>
</evidence>
<name>A0A058Z9F6_FONAL</name>
<dbReference type="InterPro" id="IPR013763">
    <property type="entry name" value="Cyclin-like_dom"/>
</dbReference>
<dbReference type="EMBL" id="KB932204">
    <property type="protein sequence ID" value="KCV70741.1"/>
    <property type="molecule type" value="Genomic_DNA"/>
</dbReference>
<dbReference type="InterPro" id="IPR036915">
    <property type="entry name" value="Cyclin-like_sf"/>
</dbReference>
<dbReference type="PANTHER" id="PTHR11618">
    <property type="entry name" value="TRANSCRIPTION INITIATION FACTOR IIB-RELATED"/>
    <property type="match status" value="1"/>
</dbReference>
<gene>
    <name evidence="12" type="ORF">H696_03092</name>
</gene>
<sequence>MLWPSPASARRRRISTLASALRLSSHHSEAATRLFALAQQHNFIQGRKTDHVVAACLYIVCRRERTPHLLIDFSDILQTNVFVLGATFLRFVRLLNLRLPVVDPSLYIHRFAARLEFGDQTHTCLRIHMPAWVGVPDDASRPARARARARARAEGAAPTREETFSPAVASRLLSEFSETPAVLLTPEEFESIDMEGEADPPSFTAAKRARLVAEAAVNRDAAEQAAATRSPSLEQLQEIEEGGRELEKLLTESGFSDEDLSTTPDPSQPGSPALPSASSQPKSPTPGPSPTLKATRDFSLPDDPVAAAAILDADDELQLALLSPEEQRMKADLWTDMNRDYLTQQAEKQRLIAEGVIKAPTASSRRNRRKRTAPGSTGDEGTDGREAARATLGALSKKVSTKINYEVLQGLFSMGAGGGTGAAGGGSLPGGPGSQFIKQDSSSYGGIGGGALPPGGGADSFGQEFAITTRDLHPDGGSSPSGGMPPSSTSRLRTMSGGAGGGGRGGGPAGDGPSPARGFGGGLFIKRMRTD</sequence>
<evidence type="ECO:0000259" key="11">
    <source>
        <dbReference type="SMART" id="SM00385"/>
    </source>
</evidence>
<keyword evidence="5" id="KW-0862">Zinc</keyword>
<dbReference type="GO" id="GO:0017025">
    <property type="term" value="F:TBP-class protein binding"/>
    <property type="evidence" value="ECO:0007669"/>
    <property type="project" value="InterPro"/>
</dbReference>
<dbReference type="GO" id="GO:0000995">
    <property type="term" value="F:RNA polymerase III general transcription initiation factor activity"/>
    <property type="evidence" value="ECO:0007669"/>
    <property type="project" value="TreeGrafter"/>
</dbReference>
<dbReference type="RefSeq" id="XP_009495257.1">
    <property type="nucleotide sequence ID" value="XM_009496982.1"/>
</dbReference>
<dbReference type="Gene3D" id="1.20.5.650">
    <property type="entry name" value="Single helix bin"/>
    <property type="match status" value="1"/>
</dbReference>
<dbReference type="GO" id="GO:0001006">
    <property type="term" value="F:RNA polymerase III type 3 promoter sequence-specific DNA binding"/>
    <property type="evidence" value="ECO:0007669"/>
    <property type="project" value="TreeGrafter"/>
</dbReference>
<dbReference type="GO" id="GO:0000126">
    <property type="term" value="C:transcription factor TFIIIB complex"/>
    <property type="evidence" value="ECO:0007669"/>
    <property type="project" value="TreeGrafter"/>
</dbReference>
<keyword evidence="8" id="KW-0804">Transcription</keyword>
<dbReference type="CDD" id="cd20553">
    <property type="entry name" value="CYCLIN_TFIIIB90_rpt1"/>
    <property type="match status" value="1"/>
</dbReference>
<feature type="region of interest" description="Disordered" evidence="10">
    <location>
        <begin position="357"/>
        <end position="386"/>
    </location>
</feature>
<dbReference type="InterPro" id="IPR011665">
    <property type="entry name" value="BRF1_TBP-bd_dom"/>
</dbReference>
<dbReference type="SUPFAM" id="SSF47954">
    <property type="entry name" value="Cyclin-like"/>
    <property type="match status" value="1"/>
</dbReference>
<dbReference type="PANTHER" id="PTHR11618:SF4">
    <property type="entry name" value="TRANSCRIPTION FACTOR IIIB 90 KDA SUBUNIT"/>
    <property type="match status" value="1"/>
</dbReference>
<reference evidence="12" key="1">
    <citation type="submission" date="2013-04" db="EMBL/GenBank/DDBJ databases">
        <title>The Genome Sequence of Fonticula alba ATCC 38817.</title>
        <authorList>
            <consortium name="The Broad Institute Genomics Platform"/>
            <person name="Russ C."/>
            <person name="Cuomo C."/>
            <person name="Burger G."/>
            <person name="Gray M.W."/>
            <person name="Holland P.W.H."/>
            <person name="King N."/>
            <person name="Lang F.B.F."/>
            <person name="Roger A.J."/>
            <person name="Ruiz-Trillo I."/>
            <person name="Brown M."/>
            <person name="Walker B."/>
            <person name="Young S."/>
            <person name="Zeng Q."/>
            <person name="Gargeya S."/>
            <person name="Fitzgerald M."/>
            <person name="Haas B."/>
            <person name="Abouelleil A."/>
            <person name="Allen A.W."/>
            <person name="Alvarado L."/>
            <person name="Arachchi H.M."/>
            <person name="Berlin A.M."/>
            <person name="Chapman S.B."/>
            <person name="Gainer-Dewar J."/>
            <person name="Goldberg J."/>
            <person name="Griggs A."/>
            <person name="Gujja S."/>
            <person name="Hansen M."/>
            <person name="Howarth C."/>
            <person name="Imamovic A."/>
            <person name="Ireland A."/>
            <person name="Larimer J."/>
            <person name="McCowan C."/>
            <person name="Murphy C."/>
            <person name="Pearson M."/>
            <person name="Poon T.W."/>
            <person name="Priest M."/>
            <person name="Roberts A."/>
            <person name="Saif S."/>
            <person name="Shea T."/>
            <person name="Sisk P."/>
            <person name="Sykes S."/>
            <person name="Wortman J."/>
            <person name="Nusbaum C."/>
            <person name="Birren B."/>
        </authorList>
    </citation>
    <scope>NUCLEOTIDE SEQUENCE [LARGE SCALE GENOMIC DNA]</scope>
    <source>
        <strain evidence="12">ATCC 38817</strain>
    </source>
</reference>
<dbReference type="InterPro" id="IPR000812">
    <property type="entry name" value="TFIIB"/>
</dbReference>
<evidence type="ECO:0000256" key="1">
    <source>
        <dbReference type="ARBA" id="ARBA00004123"/>
    </source>
</evidence>
<evidence type="ECO:0000313" key="13">
    <source>
        <dbReference type="Proteomes" id="UP000030693"/>
    </source>
</evidence>
<evidence type="ECO:0000256" key="4">
    <source>
        <dbReference type="ARBA" id="ARBA00022771"/>
    </source>
</evidence>
<evidence type="ECO:0000256" key="9">
    <source>
        <dbReference type="ARBA" id="ARBA00023242"/>
    </source>
</evidence>
<dbReference type="Proteomes" id="UP000030693">
    <property type="component" value="Unassembled WGS sequence"/>
</dbReference>
<comment type="subcellular location">
    <subcellularLocation>
        <location evidence="1">Nucleus</location>
    </subcellularLocation>
</comment>
<evidence type="ECO:0000256" key="2">
    <source>
        <dbReference type="ARBA" id="ARBA00010857"/>
    </source>
</evidence>
<protein>
    <recommendedName>
        <fullName evidence="11">Cyclin-like domain-containing protein</fullName>
    </recommendedName>
</protein>
<dbReference type="AlphaFoldDB" id="A0A058Z9F6"/>
<dbReference type="Pfam" id="PF00382">
    <property type="entry name" value="TFIIB"/>
    <property type="match status" value="1"/>
</dbReference>
<evidence type="ECO:0000256" key="6">
    <source>
        <dbReference type="ARBA" id="ARBA00023015"/>
    </source>
</evidence>
<dbReference type="GO" id="GO:0097550">
    <property type="term" value="C:transcription preinitiation complex"/>
    <property type="evidence" value="ECO:0007669"/>
    <property type="project" value="TreeGrafter"/>
</dbReference>
<dbReference type="Pfam" id="PF07741">
    <property type="entry name" value="BRF1"/>
    <property type="match status" value="1"/>
</dbReference>
<proteinExistence type="inferred from homology"/>
<dbReference type="eggNOG" id="KOG1598">
    <property type="taxonomic scope" value="Eukaryota"/>
</dbReference>
<keyword evidence="7" id="KW-0010">Activator</keyword>
<dbReference type="GO" id="GO:0008270">
    <property type="term" value="F:zinc ion binding"/>
    <property type="evidence" value="ECO:0007669"/>
    <property type="project" value="UniProtKB-KW"/>
</dbReference>
<keyword evidence="9" id="KW-0539">Nucleus</keyword>
<dbReference type="GeneID" id="20527817"/>
<organism evidence="12">
    <name type="scientific">Fonticula alba</name>
    <name type="common">Slime mold</name>
    <dbReference type="NCBI Taxonomy" id="691883"/>
    <lineage>
        <taxon>Eukaryota</taxon>
        <taxon>Rotosphaerida</taxon>
        <taxon>Fonticulaceae</taxon>
        <taxon>Fonticula</taxon>
    </lineage>
</organism>
<feature type="region of interest" description="Disordered" evidence="10">
    <location>
        <begin position="470"/>
        <end position="531"/>
    </location>
</feature>
<feature type="domain" description="Cyclin-like" evidence="11">
    <location>
        <begin position="12"/>
        <end position="93"/>
    </location>
</feature>
<keyword evidence="3" id="KW-0479">Metal-binding</keyword>
<feature type="compositionally biased region" description="Low complexity" evidence="10">
    <location>
        <begin position="475"/>
        <end position="490"/>
    </location>
</feature>
<keyword evidence="6" id="KW-0805">Transcription regulation</keyword>
<feature type="compositionally biased region" description="Polar residues" evidence="10">
    <location>
        <begin position="261"/>
        <end position="282"/>
    </location>
</feature>
<dbReference type="SMART" id="SM00385">
    <property type="entry name" value="CYCLIN"/>
    <property type="match status" value="1"/>
</dbReference>
<evidence type="ECO:0000256" key="7">
    <source>
        <dbReference type="ARBA" id="ARBA00023159"/>
    </source>
</evidence>
<keyword evidence="13" id="KW-1185">Reference proteome</keyword>
<feature type="compositionally biased region" description="Gly residues" evidence="10">
    <location>
        <begin position="497"/>
        <end position="510"/>
    </location>
</feature>
<dbReference type="STRING" id="691883.A0A058Z9F6"/>
<evidence type="ECO:0000256" key="8">
    <source>
        <dbReference type="ARBA" id="ARBA00023163"/>
    </source>
</evidence>
<feature type="region of interest" description="Disordered" evidence="10">
    <location>
        <begin position="255"/>
        <end position="299"/>
    </location>
</feature>
<dbReference type="GO" id="GO:0005634">
    <property type="term" value="C:nucleus"/>
    <property type="evidence" value="ECO:0007669"/>
    <property type="project" value="UniProtKB-SubCell"/>
</dbReference>
<dbReference type="InterPro" id="IPR013150">
    <property type="entry name" value="TFIIB_cyclin"/>
</dbReference>
<evidence type="ECO:0000256" key="10">
    <source>
        <dbReference type="SAM" id="MobiDB-lite"/>
    </source>
</evidence>
<dbReference type="GO" id="GO:0070897">
    <property type="term" value="P:transcription preinitiation complex assembly"/>
    <property type="evidence" value="ECO:0007669"/>
    <property type="project" value="InterPro"/>
</dbReference>
<accession>A0A058Z9F6</accession>
<dbReference type="Gene3D" id="1.10.472.10">
    <property type="entry name" value="Cyclin-like"/>
    <property type="match status" value="1"/>
</dbReference>
<dbReference type="FunFam" id="1.10.472.10:FF:000007">
    <property type="entry name" value="Transcription factor IIIB 90 kDa subunit"/>
    <property type="match status" value="1"/>
</dbReference>
<dbReference type="OrthoDB" id="511529at2759"/>
<evidence type="ECO:0000256" key="3">
    <source>
        <dbReference type="ARBA" id="ARBA00022723"/>
    </source>
</evidence>
<comment type="similarity">
    <text evidence="2">Belongs to the TFIIB family.</text>
</comment>
<evidence type="ECO:0000256" key="5">
    <source>
        <dbReference type="ARBA" id="ARBA00022833"/>
    </source>
</evidence>